<evidence type="ECO:0000256" key="1">
    <source>
        <dbReference type="ARBA" id="ARBA00004141"/>
    </source>
</evidence>
<dbReference type="Proteomes" id="UP000245119">
    <property type="component" value="Linkage Group LG5"/>
</dbReference>
<keyword evidence="9" id="KW-1185">Reference proteome</keyword>
<evidence type="ECO:0000256" key="6">
    <source>
        <dbReference type="SAM" id="Phobius"/>
    </source>
</evidence>
<dbReference type="AlphaFoldDB" id="A0A2T7PBC9"/>
<dbReference type="InterPro" id="IPR036719">
    <property type="entry name" value="Neuro-gated_channel_TM_sf"/>
</dbReference>
<dbReference type="Gene3D" id="2.70.170.10">
    <property type="entry name" value="Neurotransmitter-gated ion-channel ligand-binding domain"/>
    <property type="match status" value="1"/>
</dbReference>
<comment type="caution">
    <text evidence="8">The sequence shown here is derived from an EMBL/GenBank/DDBJ whole genome shotgun (WGS) entry which is preliminary data.</text>
</comment>
<evidence type="ECO:0000256" key="4">
    <source>
        <dbReference type="ARBA" id="ARBA00023136"/>
    </source>
</evidence>
<sequence>MEEVQEPKDFRGEGERRRSSLARSFQFTKDDLRLMEEAVSHWQADHRHSYDNLFQEGNYREYDHQVKVEMKATFMKVMDIDTLSQQFEAEAFIQAKWEEPIFSGMSQQELNQLLPTDFWNPQLKVMNLAGDYDQERRSYLVRYEVGCTSPVVLHRWRFKGVFRESLELKHFPFDVQDLSLQISSERSVDEIKMVHDPWHLSSVNTKAFQDSQEWHVECIFKRTSMEYASSAIHPILYFTVRVKRNVGYFLWNVVFIVFLILLLTFTTASIDPTSSDRLVSTITLFLTLVAFKMVVKQSLPTISYLTYLDMYILASLLFLAVYSIENAFIAGHKTTVNNDLLKQYDELAILGLGILLIIYHLLFIIHIQVTALKRRRQMADLDKKYAIQAQELYAKRREFLSSAKPSPQPEKLIKPRSIS</sequence>
<feature type="transmembrane region" description="Helical" evidence="6">
    <location>
        <begin position="246"/>
        <end position="266"/>
    </location>
</feature>
<dbReference type="EMBL" id="PZQS01000005">
    <property type="protein sequence ID" value="PVD30719.1"/>
    <property type="molecule type" value="Genomic_DNA"/>
</dbReference>
<dbReference type="InterPro" id="IPR036734">
    <property type="entry name" value="Neur_chan_lig-bd_sf"/>
</dbReference>
<keyword evidence="2 6" id="KW-0812">Transmembrane</keyword>
<gene>
    <name evidence="8" type="ORF">C0Q70_09994</name>
</gene>
<evidence type="ECO:0000313" key="8">
    <source>
        <dbReference type="EMBL" id="PVD30719.1"/>
    </source>
</evidence>
<keyword evidence="4 6" id="KW-0472">Membrane</keyword>
<feature type="region of interest" description="Disordered" evidence="5">
    <location>
        <begin position="400"/>
        <end position="419"/>
    </location>
</feature>
<dbReference type="GO" id="GO:0016020">
    <property type="term" value="C:membrane"/>
    <property type="evidence" value="ECO:0007669"/>
    <property type="project" value="UniProtKB-SubCell"/>
</dbReference>
<feature type="transmembrane region" description="Helical" evidence="6">
    <location>
        <begin position="307"/>
        <end position="329"/>
    </location>
</feature>
<dbReference type="SUPFAM" id="SSF90112">
    <property type="entry name" value="Neurotransmitter-gated ion-channel transmembrane pore"/>
    <property type="match status" value="1"/>
</dbReference>
<feature type="domain" description="Neurotransmitter-gated ion-channel ligand-binding" evidence="7">
    <location>
        <begin position="49"/>
        <end position="245"/>
    </location>
</feature>
<proteinExistence type="predicted"/>
<feature type="transmembrane region" description="Helical" evidence="6">
    <location>
        <begin position="278"/>
        <end position="295"/>
    </location>
</feature>
<reference evidence="8 9" key="1">
    <citation type="submission" date="2018-04" db="EMBL/GenBank/DDBJ databases">
        <title>The genome of golden apple snail Pomacea canaliculata provides insight into stress tolerance and invasive adaptation.</title>
        <authorList>
            <person name="Liu C."/>
            <person name="Liu B."/>
            <person name="Ren Y."/>
            <person name="Zhang Y."/>
            <person name="Wang H."/>
            <person name="Li S."/>
            <person name="Jiang F."/>
            <person name="Yin L."/>
            <person name="Zhang G."/>
            <person name="Qian W."/>
            <person name="Fan W."/>
        </authorList>
    </citation>
    <scope>NUCLEOTIDE SEQUENCE [LARGE SCALE GENOMIC DNA]</scope>
    <source>
        <strain evidence="8">SZHN2017</strain>
        <tissue evidence="8">Muscle</tissue>
    </source>
</reference>
<feature type="transmembrane region" description="Helical" evidence="6">
    <location>
        <begin position="349"/>
        <end position="369"/>
    </location>
</feature>
<dbReference type="Pfam" id="PF02931">
    <property type="entry name" value="Neur_chan_LBD"/>
    <property type="match status" value="1"/>
</dbReference>
<dbReference type="OrthoDB" id="5975154at2759"/>
<evidence type="ECO:0000256" key="5">
    <source>
        <dbReference type="SAM" id="MobiDB-lite"/>
    </source>
</evidence>
<dbReference type="PANTHER" id="PTHR18945">
    <property type="entry name" value="NEUROTRANSMITTER GATED ION CHANNEL"/>
    <property type="match status" value="1"/>
</dbReference>
<dbReference type="InterPro" id="IPR038050">
    <property type="entry name" value="Neuro_actylchol_rec"/>
</dbReference>
<name>A0A2T7PBC9_POMCA</name>
<evidence type="ECO:0000256" key="2">
    <source>
        <dbReference type="ARBA" id="ARBA00022692"/>
    </source>
</evidence>
<comment type="subcellular location">
    <subcellularLocation>
        <location evidence="1">Membrane</location>
        <topology evidence="1">Multi-pass membrane protein</topology>
    </subcellularLocation>
</comment>
<dbReference type="Gene3D" id="1.20.58.390">
    <property type="entry name" value="Neurotransmitter-gated ion-channel transmembrane domain"/>
    <property type="match status" value="1"/>
</dbReference>
<keyword evidence="3 6" id="KW-1133">Transmembrane helix</keyword>
<dbReference type="InterPro" id="IPR006201">
    <property type="entry name" value="Neur_channel"/>
</dbReference>
<protein>
    <recommendedName>
        <fullName evidence="7">Neurotransmitter-gated ion-channel ligand-binding domain-containing protein</fullName>
    </recommendedName>
</protein>
<dbReference type="GO" id="GO:0005230">
    <property type="term" value="F:extracellular ligand-gated monoatomic ion channel activity"/>
    <property type="evidence" value="ECO:0007669"/>
    <property type="project" value="InterPro"/>
</dbReference>
<dbReference type="InterPro" id="IPR006202">
    <property type="entry name" value="Neur_chan_lig-bd"/>
</dbReference>
<dbReference type="GO" id="GO:0004888">
    <property type="term" value="F:transmembrane signaling receptor activity"/>
    <property type="evidence" value="ECO:0007669"/>
    <property type="project" value="InterPro"/>
</dbReference>
<evidence type="ECO:0000259" key="7">
    <source>
        <dbReference type="Pfam" id="PF02931"/>
    </source>
</evidence>
<accession>A0A2T7PBC9</accession>
<evidence type="ECO:0000313" key="9">
    <source>
        <dbReference type="Proteomes" id="UP000245119"/>
    </source>
</evidence>
<dbReference type="SUPFAM" id="SSF63712">
    <property type="entry name" value="Nicotinic receptor ligand binding domain-like"/>
    <property type="match status" value="1"/>
</dbReference>
<evidence type="ECO:0000256" key="3">
    <source>
        <dbReference type="ARBA" id="ARBA00022989"/>
    </source>
</evidence>
<organism evidence="8 9">
    <name type="scientific">Pomacea canaliculata</name>
    <name type="common">Golden apple snail</name>
    <dbReference type="NCBI Taxonomy" id="400727"/>
    <lineage>
        <taxon>Eukaryota</taxon>
        <taxon>Metazoa</taxon>
        <taxon>Spiralia</taxon>
        <taxon>Lophotrochozoa</taxon>
        <taxon>Mollusca</taxon>
        <taxon>Gastropoda</taxon>
        <taxon>Caenogastropoda</taxon>
        <taxon>Architaenioglossa</taxon>
        <taxon>Ampullarioidea</taxon>
        <taxon>Ampullariidae</taxon>
        <taxon>Pomacea</taxon>
    </lineage>
</organism>